<dbReference type="SFLD" id="SFLDS00019">
    <property type="entry name" value="Glutathione_Transferase_(cytos"/>
    <property type="match status" value="1"/>
</dbReference>
<dbReference type="EC" id="2.5.1.18" evidence="2"/>
<evidence type="ECO:0000313" key="3">
    <source>
        <dbReference type="Proteomes" id="UP000727456"/>
    </source>
</evidence>
<dbReference type="SUPFAM" id="SSF47616">
    <property type="entry name" value="GST C-terminal domain-like"/>
    <property type="match status" value="1"/>
</dbReference>
<dbReference type="CDD" id="cd03194">
    <property type="entry name" value="GST_C_3"/>
    <property type="match status" value="1"/>
</dbReference>
<dbReference type="InterPro" id="IPR004045">
    <property type="entry name" value="Glutathione_S-Trfase_N"/>
</dbReference>
<dbReference type="PROSITE" id="PS50404">
    <property type="entry name" value="GST_NTER"/>
    <property type="match status" value="1"/>
</dbReference>
<comment type="caution">
    <text evidence="2">The sequence shown here is derived from an EMBL/GenBank/DDBJ whole genome shotgun (WGS) entry which is preliminary data.</text>
</comment>
<dbReference type="RefSeq" id="WP_167073056.1">
    <property type="nucleotide sequence ID" value="NZ_JAAOZC010000004.1"/>
</dbReference>
<proteinExistence type="predicted"/>
<evidence type="ECO:0000259" key="1">
    <source>
        <dbReference type="PROSITE" id="PS50404"/>
    </source>
</evidence>
<sequence length="219" mass="24170">MLKLIIGNKAYSSWSMRGWLAVKQSALPFEEVVLPLYEESWETRKLADDLAPSSGKVPLLWDGDIAVWESLAIIDYLADKVDGDRFWPADPAARGFARSISAEMHAGYQALRSQHPTNMRRRYPAGEVSAEVKADLARITGLWAEAKTRFGAGGDFLFGAFSAADIMFAPVVTRIATYDLPVPEAAQAYCGAVLAQPFVAEWLADGAREPWVIDKFERA</sequence>
<keyword evidence="3" id="KW-1185">Reference proteome</keyword>
<dbReference type="PANTHER" id="PTHR42673:SF4">
    <property type="entry name" value="MALEYLACETOACETATE ISOMERASE"/>
    <property type="match status" value="1"/>
</dbReference>
<dbReference type="InterPro" id="IPR036249">
    <property type="entry name" value="Thioredoxin-like_sf"/>
</dbReference>
<feature type="domain" description="GST N-terminal" evidence="1">
    <location>
        <begin position="2"/>
        <end position="85"/>
    </location>
</feature>
<dbReference type="Gene3D" id="1.20.1050.10">
    <property type="match status" value="1"/>
</dbReference>
<dbReference type="Proteomes" id="UP000727456">
    <property type="component" value="Unassembled WGS sequence"/>
</dbReference>
<dbReference type="EMBL" id="JAAOZC010000004">
    <property type="protein sequence ID" value="NIJ08201.1"/>
    <property type="molecule type" value="Genomic_DNA"/>
</dbReference>
<keyword evidence="2" id="KW-0808">Transferase</keyword>
<dbReference type="Pfam" id="PF13410">
    <property type="entry name" value="GST_C_2"/>
    <property type="match status" value="1"/>
</dbReference>
<dbReference type="CDD" id="cd03043">
    <property type="entry name" value="GST_N_1"/>
    <property type="match status" value="1"/>
</dbReference>
<protein>
    <submittedName>
        <fullName evidence="2">Glutathione S-transferase</fullName>
        <ecNumber evidence="2">2.5.1.18</ecNumber>
    </submittedName>
</protein>
<dbReference type="PANTHER" id="PTHR42673">
    <property type="entry name" value="MALEYLACETOACETATE ISOMERASE"/>
    <property type="match status" value="1"/>
</dbReference>
<gene>
    <name evidence="2" type="ORF">FHS31_001818</name>
</gene>
<dbReference type="GO" id="GO:0004364">
    <property type="term" value="F:glutathione transferase activity"/>
    <property type="evidence" value="ECO:0007669"/>
    <property type="project" value="UniProtKB-EC"/>
</dbReference>
<dbReference type="Pfam" id="PF13409">
    <property type="entry name" value="GST_N_2"/>
    <property type="match status" value="1"/>
</dbReference>
<organism evidence="2 3">
    <name type="scientific">Sphingomonas vulcanisoli</name>
    <dbReference type="NCBI Taxonomy" id="1658060"/>
    <lineage>
        <taxon>Bacteria</taxon>
        <taxon>Pseudomonadati</taxon>
        <taxon>Pseudomonadota</taxon>
        <taxon>Alphaproteobacteria</taxon>
        <taxon>Sphingomonadales</taxon>
        <taxon>Sphingomonadaceae</taxon>
        <taxon>Sphingomonas</taxon>
    </lineage>
</organism>
<dbReference type="Gene3D" id="3.40.30.10">
    <property type="entry name" value="Glutaredoxin"/>
    <property type="match status" value="1"/>
</dbReference>
<dbReference type="SUPFAM" id="SSF52833">
    <property type="entry name" value="Thioredoxin-like"/>
    <property type="match status" value="1"/>
</dbReference>
<accession>A0ABX0TX37</accession>
<dbReference type="InterPro" id="IPR036282">
    <property type="entry name" value="Glutathione-S-Trfase_C_sf"/>
</dbReference>
<evidence type="ECO:0000313" key="2">
    <source>
        <dbReference type="EMBL" id="NIJ08201.1"/>
    </source>
</evidence>
<name>A0ABX0TX37_9SPHN</name>
<dbReference type="InterPro" id="IPR040079">
    <property type="entry name" value="Glutathione_S-Trfase"/>
</dbReference>
<reference evidence="2 3" key="1">
    <citation type="submission" date="2020-03" db="EMBL/GenBank/DDBJ databases">
        <title>Genomic Encyclopedia of Type Strains, Phase III (KMG-III): the genomes of soil and plant-associated and newly described type strains.</title>
        <authorList>
            <person name="Whitman W."/>
        </authorList>
    </citation>
    <scope>NUCLEOTIDE SEQUENCE [LARGE SCALE GENOMIC DNA]</scope>
    <source>
        <strain evidence="2 3">CECT 8804</strain>
    </source>
</reference>